<organism evidence="2 3">
    <name type="scientific">Campylobacter hyointestinalis subsp. hyointestinalis</name>
    <dbReference type="NCBI Taxonomy" id="91352"/>
    <lineage>
        <taxon>Bacteria</taxon>
        <taxon>Pseudomonadati</taxon>
        <taxon>Campylobacterota</taxon>
        <taxon>Epsilonproteobacteria</taxon>
        <taxon>Campylobacterales</taxon>
        <taxon>Campylobacteraceae</taxon>
        <taxon>Campylobacter</taxon>
    </lineage>
</organism>
<keyword evidence="3" id="KW-1185">Reference proteome</keyword>
<dbReference type="AlphaFoldDB" id="A0A0S4R1Q3"/>
<name>A0A0S4R1Q3_CAMHY</name>
<dbReference type="EMBL" id="FAVB01000001">
    <property type="protein sequence ID" value="CUU68048.1"/>
    <property type="molecule type" value="Genomic_DNA"/>
</dbReference>
<evidence type="ECO:0000313" key="3">
    <source>
        <dbReference type="Proteomes" id="UP000052237"/>
    </source>
</evidence>
<dbReference type="RefSeq" id="WP_059434839.1">
    <property type="nucleotide sequence ID" value="NZ_FAVB01000001.1"/>
</dbReference>
<dbReference type="Proteomes" id="UP000052237">
    <property type="component" value="Unassembled WGS sequence"/>
</dbReference>
<reference evidence="2 3" key="1">
    <citation type="submission" date="2015-11" db="EMBL/GenBank/DDBJ databases">
        <authorList>
            <consortium name="Pathogen Informatics"/>
        </authorList>
    </citation>
    <scope>NUCLEOTIDE SEQUENCE [LARGE SCALE GENOMIC DNA]</scope>
    <source>
        <strain evidence="2 3">006A-0059</strain>
    </source>
</reference>
<sequence length="114" mass="12403">MIIYSKLTCDNIFPVYEKVADGIKIIKNILIKGGAGVADKKTLLTVPAIATEISDSDYELLKEMPSFKQQVEAGFILVSQKKSDVEKAVKDMTSQEDGSAPDTPAKAKARAKKQ</sequence>
<protein>
    <submittedName>
        <fullName evidence="2">Uncharacterized protein</fullName>
    </submittedName>
</protein>
<accession>A0A0S4R1Q3</accession>
<evidence type="ECO:0000313" key="2">
    <source>
        <dbReference type="EMBL" id="CUU68048.1"/>
    </source>
</evidence>
<comment type="caution">
    <text evidence="2">The sequence shown here is derived from an EMBL/GenBank/DDBJ whole genome shotgun (WGS) entry which is preliminary data.</text>
</comment>
<gene>
    <name evidence="2" type="ORF">ERS686654_00046</name>
</gene>
<proteinExistence type="predicted"/>
<feature type="region of interest" description="Disordered" evidence="1">
    <location>
        <begin position="88"/>
        <end position="114"/>
    </location>
</feature>
<evidence type="ECO:0000256" key="1">
    <source>
        <dbReference type="SAM" id="MobiDB-lite"/>
    </source>
</evidence>